<keyword evidence="1 4" id="KW-0963">Cytoplasm</keyword>
<evidence type="ECO:0000256" key="3">
    <source>
        <dbReference type="ARBA" id="ARBA00023096"/>
    </source>
</evidence>
<dbReference type="Proteomes" id="UP000319732">
    <property type="component" value="Unassembled WGS sequence"/>
</dbReference>
<gene>
    <name evidence="4" type="primary">pdxJ</name>
    <name evidence="6" type="ORF">FKG94_14520</name>
</gene>
<dbReference type="Pfam" id="PF03740">
    <property type="entry name" value="PdxJ"/>
    <property type="match status" value="1"/>
</dbReference>
<feature type="site" description="Transition state stabilizer" evidence="4">
    <location>
        <position position="163"/>
    </location>
</feature>
<protein>
    <recommendedName>
        <fullName evidence="4 5">Pyridoxine 5'-phosphate synthase</fullName>
        <shortName evidence="4">PNP synthase</shortName>
        <ecNumber evidence="4 5">2.6.99.2</ecNumber>
    </recommendedName>
</protein>
<feature type="active site" description="Proton acceptor" evidence="4">
    <location>
        <position position="44"/>
    </location>
</feature>
<reference evidence="6 7" key="1">
    <citation type="submission" date="2019-06" db="EMBL/GenBank/DDBJ databases">
        <title>Whole genome sequence for Cellvibrionaceae sp. R142.</title>
        <authorList>
            <person name="Wang G."/>
        </authorList>
    </citation>
    <scope>NUCLEOTIDE SEQUENCE [LARGE SCALE GENOMIC DNA]</scope>
    <source>
        <strain evidence="6 7">R142</strain>
    </source>
</reference>
<dbReference type="InterPro" id="IPR013785">
    <property type="entry name" value="Aldolase_TIM"/>
</dbReference>
<evidence type="ECO:0000313" key="7">
    <source>
        <dbReference type="Proteomes" id="UP000319732"/>
    </source>
</evidence>
<feature type="binding site" evidence="4">
    <location>
        <position position="46"/>
    </location>
    <ligand>
        <name>1-deoxy-D-xylulose 5-phosphate</name>
        <dbReference type="ChEBI" id="CHEBI:57792"/>
    </ligand>
</feature>
<dbReference type="NCBIfam" id="NF003626">
    <property type="entry name" value="PRK05265.1-4"/>
    <property type="match status" value="1"/>
</dbReference>
<dbReference type="GO" id="GO:0008615">
    <property type="term" value="P:pyridoxine biosynthetic process"/>
    <property type="evidence" value="ECO:0007669"/>
    <property type="project" value="UniProtKB-UniRule"/>
</dbReference>
<dbReference type="EC" id="2.6.99.2" evidence="4 5"/>
<feature type="active site" description="Proton donor" evidence="4">
    <location>
        <position position="205"/>
    </location>
</feature>
<feature type="active site" description="Proton acceptor" evidence="4">
    <location>
        <position position="75"/>
    </location>
</feature>
<sequence>MAFALSVNLNKIALLRNSRPGNYPDVVAHGSRCLAAGADGLTVHPRPDQRHIRPDDVRQLARLVAANPGIEFNVEGNPFAQKLGNFPGFLELVTETRPHQCTLVPDSNEQLTSDHGFDLTTAGNRLAPVIRQLKDQGIRVSLFMDPDLAQISLARDIGADRIELYTGPYAAACRRRAANLDDLFQDYCRAATHATRIGLGVNAGHDLDLDNLPKFAGLPGLLEVSIGHALIVDALALGLEDAVRAYKKCCS</sequence>
<comment type="subunit">
    <text evidence="4">Homooctamer; tetramer of dimers.</text>
</comment>
<dbReference type="AlphaFoldDB" id="A0A545TM53"/>
<dbReference type="UniPathway" id="UPA00244">
    <property type="reaction ID" value="UER00313"/>
</dbReference>
<comment type="function">
    <text evidence="4">Catalyzes the complicated ring closure reaction between the two acyclic compounds 1-deoxy-D-xylulose-5-phosphate (DXP) and 3-amino-2-oxopropyl phosphate (1-amino-acetone-3-phosphate or AAP) to form pyridoxine 5'-phosphate (PNP) and inorganic phosphate.</text>
</comment>
<comment type="catalytic activity">
    <reaction evidence="4">
        <text>3-amino-2-oxopropyl phosphate + 1-deoxy-D-xylulose 5-phosphate = pyridoxine 5'-phosphate + phosphate + 2 H2O + H(+)</text>
        <dbReference type="Rhea" id="RHEA:15265"/>
        <dbReference type="ChEBI" id="CHEBI:15377"/>
        <dbReference type="ChEBI" id="CHEBI:15378"/>
        <dbReference type="ChEBI" id="CHEBI:43474"/>
        <dbReference type="ChEBI" id="CHEBI:57279"/>
        <dbReference type="ChEBI" id="CHEBI:57792"/>
        <dbReference type="ChEBI" id="CHEBI:58589"/>
        <dbReference type="EC" id="2.6.99.2"/>
    </reaction>
</comment>
<evidence type="ECO:0000256" key="5">
    <source>
        <dbReference type="NCBIfam" id="TIGR00559"/>
    </source>
</evidence>
<dbReference type="GO" id="GO:0033856">
    <property type="term" value="F:pyridoxine 5'-phosphate synthase activity"/>
    <property type="evidence" value="ECO:0007669"/>
    <property type="project" value="UniProtKB-UniRule"/>
</dbReference>
<feature type="binding site" evidence="4">
    <location>
        <position position="112"/>
    </location>
    <ligand>
        <name>1-deoxy-D-xylulose 5-phosphate</name>
        <dbReference type="ChEBI" id="CHEBI:57792"/>
    </ligand>
</feature>
<feature type="binding site" evidence="4">
    <location>
        <position position="19"/>
    </location>
    <ligand>
        <name>3-amino-2-oxopropyl phosphate</name>
        <dbReference type="ChEBI" id="CHEBI:57279"/>
    </ligand>
</feature>
<feature type="binding site" evidence="4">
    <location>
        <begin position="227"/>
        <end position="228"/>
    </location>
    <ligand>
        <name>3-amino-2-oxopropyl phosphate</name>
        <dbReference type="ChEBI" id="CHEBI:57279"/>
    </ligand>
</feature>
<dbReference type="NCBIfam" id="TIGR00559">
    <property type="entry name" value="pdxJ"/>
    <property type="match status" value="1"/>
</dbReference>
<feature type="binding site" evidence="4">
    <location>
        <position position="8"/>
    </location>
    <ligand>
        <name>3-amino-2-oxopropyl phosphate</name>
        <dbReference type="ChEBI" id="CHEBI:57279"/>
    </ligand>
</feature>
<dbReference type="InterPro" id="IPR004569">
    <property type="entry name" value="PyrdxlP_synth_PdxJ"/>
</dbReference>
<dbReference type="RefSeq" id="WP_142905054.1">
    <property type="nucleotide sequence ID" value="NZ_ML660094.1"/>
</dbReference>
<comment type="pathway">
    <text evidence="4">Cofactor biosynthesis; pyridoxine 5'-phosphate biosynthesis; pyridoxine 5'-phosphate from D-erythrose 4-phosphate: step 5/5.</text>
</comment>
<proteinExistence type="inferred from homology"/>
<name>A0A545TM53_9GAMM</name>
<comment type="similarity">
    <text evidence="4">Belongs to the PNP synthase family.</text>
</comment>
<dbReference type="SUPFAM" id="SSF63892">
    <property type="entry name" value="Pyridoxine 5'-phosphate synthase"/>
    <property type="match status" value="1"/>
</dbReference>
<keyword evidence="7" id="KW-1185">Reference proteome</keyword>
<feature type="binding site" evidence="4">
    <location>
        <position position="206"/>
    </location>
    <ligand>
        <name>3-amino-2-oxopropyl phosphate</name>
        <dbReference type="ChEBI" id="CHEBI:57279"/>
    </ligand>
</feature>
<dbReference type="GO" id="GO:0005829">
    <property type="term" value="C:cytosol"/>
    <property type="evidence" value="ECO:0007669"/>
    <property type="project" value="TreeGrafter"/>
</dbReference>
<dbReference type="HAMAP" id="MF_00279">
    <property type="entry name" value="PdxJ"/>
    <property type="match status" value="1"/>
</dbReference>
<dbReference type="EMBL" id="VHSG01000013">
    <property type="protein sequence ID" value="TQV78274.1"/>
    <property type="molecule type" value="Genomic_DNA"/>
</dbReference>
<keyword evidence="3 4" id="KW-0664">Pyridoxine biosynthesis</keyword>
<dbReference type="InterPro" id="IPR036130">
    <property type="entry name" value="Pyridoxine-5'_phos_synth"/>
</dbReference>
<dbReference type="Gene3D" id="3.20.20.70">
    <property type="entry name" value="Aldolase class I"/>
    <property type="match status" value="1"/>
</dbReference>
<evidence type="ECO:0000256" key="1">
    <source>
        <dbReference type="ARBA" id="ARBA00022490"/>
    </source>
</evidence>
<dbReference type="PANTHER" id="PTHR30456:SF0">
    <property type="entry name" value="PYRIDOXINE 5'-PHOSPHATE SYNTHASE"/>
    <property type="match status" value="1"/>
</dbReference>
<evidence type="ECO:0000256" key="4">
    <source>
        <dbReference type="HAMAP-Rule" id="MF_00279"/>
    </source>
</evidence>
<dbReference type="CDD" id="cd00003">
    <property type="entry name" value="PNPsynthase"/>
    <property type="match status" value="1"/>
</dbReference>
<organism evidence="6 7">
    <name type="scientific">Exilibacterium tricleocarpae</name>
    <dbReference type="NCBI Taxonomy" id="2591008"/>
    <lineage>
        <taxon>Bacteria</taxon>
        <taxon>Pseudomonadati</taxon>
        <taxon>Pseudomonadota</taxon>
        <taxon>Gammaproteobacteria</taxon>
        <taxon>Cellvibrionales</taxon>
        <taxon>Cellvibrionaceae</taxon>
        <taxon>Exilibacterium</taxon>
    </lineage>
</organism>
<feature type="binding site" evidence="4">
    <location>
        <position position="51"/>
    </location>
    <ligand>
        <name>1-deoxy-D-xylulose 5-phosphate</name>
        <dbReference type="ChEBI" id="CHEBI:57792"/>
    </ligand>
</feature>
<comment type="subcellular location">
    <subcellularLocation>
        <location evidence="4">Cytoplasm</location>
    </subcellularLocation>
</comment>
<dbReference type="NCBIfam" id="NF003625">
    <property type="entry name" value="PRK05265.1-3"/>
    <property type="match status" value="1"/>
</dbReference>
<comment type="caution">
    <text evidence="4">Lacks conserved residue(s) required for the propagation of feature annotation.</text>
</comment>
<evidence type="ECO:0000256" key="2">
    <source>
        <dbReference type="ARBA" id="ARBA00022679"/>
    </source>
</evidence>
<keyword evidence="2 4" id="KW-0808">Transferase</keyword>
<comment type="caution">
    <text evidence="6">The sequence shown here is derived from an EMBL/GenBank/DDBJ whole genome shotgun (WGS) entry which is preliminary data.</text>
</comment>
<accession>A0A545TM53</accession>
<dbReference type="PANTHER" id="PTHR30456">
    <property type="entry name" value="PYRIDOXINE 5'-PHOSPHATE SYNTHASE"/>
    <property type="match status" value="1"/>
</dbReference>
<evidence type="ECO:0000313" key="6">
    <source>
        <dbReference type="EMBL" id="TQV78274.1"/>
    </source>
</evidence>
<dbReference type="OrthoDB" id="9806590at2"/>